<gene>
    <name evidence="6" type="ORF">ACHAW5_004322</name>
</gene>
<feature type="region of interest" description="Disordered" evidence="5">
    <location>
        <begin position="1"/>
        <end position="24"/>
    </location>
</feature>
<evidence type="ECO:0000256" key="3">
    <source>
        <dbReference type="ARBA" id="ARBA00023125"/>
    </source>
</evidence>
<reference evidence="6 7" key="1">
    <citation type="submission" date="2024-10" db="EMBL/GenBank/DDBJ databases">
        <title>Updated reference genomes for cyclostephanoid diatoms.</title>
        <authorList>
            <person name="Roberts W.R."/>
            <person name="Alverson A.J."/>
        </authorList>
    </citation>
    <scope>NUCLEOTIDE SEQUENCE [LARGE SCALE GENOMIC DNA]</scope>
    <source>
        <strain evidence="6 7">AJA276-08</strain>
    </source>
</reference>
<dbReference type="GO" id="GO:0006281">
    <property type="term" value="P:DNA repair"/>
    <property type="evidence" value="ECO:0007669"/>
    <property type="project" value="UniProtKB-KW"/>
</dbReference>
<evidence type="ECO:0000256" key="1">
    <source>
        <dbReference type="ARBA" id="ARBA00009359"/>
    </source>
</evidence>
<keyword evidence="4" id="KW-0234">DNA repair</keyword>
<dbReference type="AlphaFoldDB" id="A0ABD3MY51"/>
<dbReference type="Proteomes" id="UP001530315">
    <property type="component" value="Unassembled WGS sequence"/>
</dbReference>
<evidence type="ECO:0000256" key="5">
    <source>
        <dbReference type="SAM" id="MobiDB-lite"/>
    </source>
</evidence>
<sequence length="124" mass="13582">MPPSSTTSGHQRSRGGRSASSTAATIPTSLAKTCLQLHHPDQRFTNDAIELSSEFLKFFVVEARRRAAIELNGGYSCTGQSIIQAECEAEAEIEDNGDRRRKKKIDIRADHIAKIAAELLLDLS</sequence>
<evidence type="ECO:0000313" key="6">
    <source>
        <dbReference type="EMBL" id="KAL3768627.1"/>
    </source>
</evidence>
<evidence type="ECO:0000256" key="2">
    <source>
        <dbReference type="ARBA" id="ARBA00022763"/>
    </source>
</evidence>
<dbReference type="GO" id="GO:0003677">
    <property type="term" value="F:DNA binding"/>
    <property type="evidence" value="ECO:0007669"/>
    <property type="project" value="UniProtKB-KW"/>
</dbReference>
<organism evidence="6 7">
    <name type="scientific">Stephanodiscus triporus</name>
    <dbReference type="NCBI Taxonomy" id="2934178"/>
    <lineage>
        <taxon>Eukaryota</taxon>
        <taxon>Sar</taxon>
        <taxon>Stramenopiles</taxon>
        <taxon>Ochrophyta</taxon>
        <taxon>Bacillariophyta</taxon>
        <taxon>Coscinodiscophyceae</taxon>
        <taxon>Thalassiosirophycidae</taxon>
        <taxon>Stephanodiscales</taxon>
        <taxon>Stephanodiscaceae</taxon>
        <taxon>Stephanodiscus</taxon>
    </lineage>
</organism>
<dbReference type="Pfam" id="PF09415">
    <property type="entry name" value="CENP-X"/>
    <property type="match status" value="1"/>
</dbReference>
<evidence type="ECO:0000256" key="4">
    <source>
        <dbReference type="ARBA" id="ARBA00023204"/>
    </source>
</evidence>
<name>A0ABD3MY51_9STRA</name>
<dbReference type="EMBL" id="JALLAZ020001672">
    <property type="protein sequence ID" value="KAL3768627.1"/>
    <property type="molecule type" value="Genomic_DNA"/>
</dbReference>
<accession>A0ABD3MY51</accession>
<evidence type="ECO:0000313" key="7">
    <source>
        <dbReference type="Proteomes" id="UP001530315"/>
    </source>
</evidence>
<keyword evidence="3" id="KW-0238">DNA-binding</keyword>
<comment type="similarity">
    <text evidence="1">Belongs to the CENP-X/MHF2 family.</text>
</comment>
<evidence type="ECO:0008006" key="8">
    <source>
        <dbReference type="Google" id="ProtNLM"/>
    </source>
</evidence>
<dbReference type="InterPro" id="IPR018552">
    <property type="entry name" value="CENP-X"/>
</dbReference>
<comment type="caution">
    <text evidence="6">The sequence shown here is derived from an EMBL/GenBank/DDBJ whole genome shotgun (WGS) entry which is preliminary data.</text>
</comment>
<keyword evidence="7" id="KW-1185">Reference proteome</keyword>
<protein>
    <recommendedName>
        <fullName evidence="8">Centromere protein X</fullName>
    </recommendedName>
</protein>
<proteinExistence type="inferred from homology"/>
<keyword evidence="2" id="KW-0227">DNA damage</keyword>